<dbReference type="Proteomes" id="UP001190700">
    <property type="component" value="Unassembled WGS sequence"/>
</dbReference>
<comment type="caution">
    <text evidence="1">The sequence shown here is derived from an EMBL/GenBank/DDBJ whole genome shotgun (WGS) entry which is preliminary data.</text>
</comment>
<organism evidence="1 2">
    <name type="scientific">Cymbomonas tetramitiformis</name>
    <dbReference type="NCBI Taxonomy" id="36881"/>
    <lineage>
        <taxon>Eukaryota</taxon>
        <taxon>Viridiplantae</taxon>
        <taxon>Chlorophyta</taxon>
        <taxon>Pyramimonadophyceae</taxon>
        <taxon>Pyramimonadales</taxon>
        <taxon>Pyramimonadaceae</taxon>
        <taxon>Cymbomonas</taxon>
    </lineage>
</organism>
<proteinExistence type="predicted"/>
<accession>A0AAE0FLU9</accession>
<reference evidence="1 2" key="1">
    <citation type="journal article" date="2015" name="Genome Biol. Evol.">
        <title>Comparative Genomics of a Bacterivorous Green Alga Reveals Evolutionary Causalities and Consequences of Phago-Mixotrophic Mode of Nutrition.</title>
        <authorList>
            <person name="Burns J.A."/>
            <person name="Paasch A."/>
            <person name="Narechania A."/>
            <person name="Kim E."/>
        </authorList>
    </citation>
    <scope>NUCLEOTIDE SEQUENCE [LARGE SCALE GENOMIC DNA]</scope>
    <source>
        <strain evidence="1 2">PLY_AMNH</strain>
    </source>
</reference>
<name>A0AAE0FLU9_9CHLO</name>
<protein>
    <submittedName>
        <fullName evidence="1">Uncharacterized protein</fullName>
    </submittedName>
</protein>
<dbReference type="EMBL" id="LGRX02016446">
    <property type="protein sequence ID" value="KAK3262124.1"/>
    <property type="molecule type" value="Genomic_DNA"/>
</dbReference>
<keyword evidence="2" id="KW-1185">Reference proteome</keyword>
<dbReference type="AlphaFoldDB" id="A0AAE0FLU9"/>
<sequence>MAPRAGTSQFDTVQNYSRLAVMPDTDGSVAARRCQAMGGYINHDVWDNRTSSCWRETIKLEDAARNARLSKKDRKNFRTSHTDNAVASIDPKTLELYLQRRKQPNVYSEGIRSAISPMLPKVSAGRPP</sequence>
<evidence type="ECO:0000313" key="2">
    <source>
        <dbReference type="Proteomes" id="UP001190700"/>
    </source>
</evidence>
<gene>
    <name evidence="1" type="ORF">CYMTET_29007</name>
</gene>
<evidence type="ECO:0000313" key="1">
    <source>
        <dbReference type="EMBL" id="KAK3262124.1"/>
    </source>
</evidence>